<dbReference type="InterPro" id="IPR000644">
    <property type="entry name" value="CBS_dom"/>
</dbReference>
<evidence type="ECO:0000259" key="3">
    <source>
        <dbReference type="PROSITE" id="PS51371"/>
    </source>
</evidence>
<evidence type="ECO:0000256" key="1">
    <source>
        <dbReference type="ARBA" id="ARBA00023122"/>
    </source>
</evidence>
<dbReference type="SMART" id="SM00116">
    <property type="entry name" value="CBS"/>
    <property type="match status" value="2"/>
</dbReference>
<dbReference type="EMBL" id="BMKE01000001">
    <property type="protein sequence ID" value="GGB32417.1"/>
    <property type="molecule type" value="Genomic_DNA"/>
</dbReference>
<proteinExistence type="predicted"/>
<gene>
    <name evidence="4" type="ORF">GCM10011502_01780</name>
</gene>
<dbReference type="InterPro" id="IPR051257">
    <property type="entry name" value="Diverse_CBS-Domain"/>
</dbReference>
<evidence type="ECO:0000313" key="5">
    <source>
        <dbReference type="Proteomes" id="UP000646152"/>
    </source>
</evidence>
<keyword evidence="5" id="KW-1185">Reference proteome</keyword>
<keyword evidence="1 2" id="KW-0129">CBS domain</keyword>
<dbReference type="InterPro" id="IPR046342">
    <property type="entry name" value="CBS_dom_sf"/>
</dbReference>
<evidence type="ECO:0000313" key="4">
    <source>
        <dbReference type="EMBL" id="GGB32417.1"/>
    </source>
</evidence>
<dbReference type="Gene3D" id="3.10.580.10">
    <property type="entry name" value="CBS-domain"/>
    <property type="match status" value="1"/>
</dbReference>
<dbReference type="Pfam" id="PF00571">
    <property type="entry name" value="CBS"/>
    <property type="match status" value="2"/>
</dbReference>
<feature type="domain" description="CBS" evidence="3">
    <location>
        <begin position="10"/>
        <end position="73"/>
    </location>
</feature>
<organism evidence="4 5">
    <name type="scientific">Oceanisphaera marina</name>
    <dbReference type="NCBI Taxonomy" id="2017550"/>
    <lineage>
        <taxon>Bacteria</taxon>
        <taxon>Pseudomonadati</taxon>
        <taxon>Pseudomonadota</taxon>
        <taxon>Gammaproteobacteria</taxon>
        <taxon>Aeromonadales</taxon>
        <taxon>Aeromonadaceae</taxon>
        <taxon>Oceanisphaera</taxon>
    </lineage>
</organism>
<dbReference type="Proteomes" id="UP000646152">
    <property type="component" value="Unassembled WGS sequence"/>
</dbReference>
<accession>A0ABQ1IAW8</accession>
<feature type="domain" description="CBS" evidence="3">
    <location>
        <begin position="86"/>
        <end position="142"/>
    </location>
</feature>
<dbReference type="RefSeq" id="WP_188628200.1">
    <property type="nucleotide sequence ID" value="NZ_BMKE01000001.1"/>
</dbReference>
<sequence>MAVISVGDIMTRDLLTLDQAATLKDAHDLMREKSIRHIPVVDTLTGKLLGVLTQKRMIATIMGLLSDYGVSALERRERQCRVVEIIDADFESVDASAPLTEVVSFFLKNKHGCLTIVDDKQCLIGIVTSSDFVRLCAELLNSRSAGSDKP</sequence>
<name>A0ABQ1IAW8_9GAMM</name>
<dbReference type="PANTHER" id="PTHR43080">
    <property type="entry name" value="CBS DOMAIN-CONTAINING PROTEIN CBSX3, MITOCHONDRIAL"/>
    <property type="match status" value="1"/>
</dbReference>
<dbReference type="SUPFAM" id="SSF54631">
    <property type="entry name" value="CBS-domain pair"/>
    <property type="match status" value="1"/>
</dbReference>
<protein>
    <submittedName>
        <fullName evidence="4">CBS domain-containing protein</fullName>
    </submittedName>
</protein>
<reference evidence="5" key="1">
    <citation type="journal article" date="2019" name="Int. J. Syst. Evol. Microbiol.">
        <title>The Global Catalogue of Microorganisms (GCM) 10K type strain sequencing project: providing services to taxonomists for standard genome sequencing and annotation.</title>
        <authorList>
            <consortium name="The Broad Institute Genomics Platform"/>
            <consortium name="The Broad Institute Genome Sequencing Center for Infectious Disease"/>
            <person name="Wu L."/>
            <person name="Ma J."/>
        </authorList>
    </citation>
    <scope>NUCLEOTIDE SEQUENCE [LARGE SCALE GENOMIC DNA]</scope>
    <source>
        <strain evidence="5">CGMCC 1.15923</strain>
    </source>
</reference>
<evidence type="ECO:0000256" key="2">
    <source>
        <dbReference type="PROSITE-ProRule" id="PRU00703"/>
    </source>
</evidence>
<comment type="caution">
    <text evidence="4">The sequence shown here is derived from an EMBL/GenBank/DDBJ whole genome shotgun (WGS) entry which is preliminary data.</text>
</comment>
<dbReference type="PROSITE" id="PS51371">
    <property type="entry name" value="CBS"/>
    <property type="match status" value="2"/>
</dbReference>
<dbReference type="PANTHER" id="PTHR43080:SF2">
    <property type="entry name" value="CBS DOMAIN-CONTAINING PROTEIN"/>
    <property type="match status" value="1"/>
</dbReference>